<evidence type="ECO:0000313" key="3">
    <source>
        <dbReference type="EMBL" id="CAD6219365.1"/>
    </source>
</evidence>
<dbReference type="InterPro" id="IPR002885">
    <property type="entry name" value="PPR_rpt"/>
</dbReference>
<name>A0A811N1F7_9POAL</name>
<evidence type="ECO:0000256" key="2">
    <source>
        <dbReference type="ARBA" id="ARBA00022946"/>
    </source>
</evidence>
<dbReference type="Proteomes" id="UP000604825">
    <property type="component" value="Unassembled WGS sequence"/>
</dbReference>
<proteinExistence type="predicted"/>
<evidence type="ECO:0000313" key="4">
    <source>
        <dbReference type="Proteomes" id="UP000604825"/>
    </source>
</evidence>
<keyword evidence="2" id="KW-0809">Transit peptide</keyword>
<dbReference type="EMBL" id="CAJGYO010000003">
    <property type="protein sequence ID" value="CAD6219365.1"/>
    <property type="molecule type" value="Genomic_DNA"/>
</dbReference>
<dbReference type="AlphaFoldDB" id="A0A811N1F7"/>
<dbReference type="InterPro" id="IPR046960">
    <property type="entry name" value="PPR_At4g14850-like_plant"/>
</dbReference>
<reference evidence="3" key="1">
    <citation type="submission" date="2020-10" db="EMBL/GenBank/DDBJ databases">
        <authorList>
            <person name="Han B."/>
            <person name="Lu T."/>
            <person name="Zhao Q."/>
            <person name="Huang X."/>
            <person name="Zhao Y."/>
        </authorList>
    </citation>
    <scope>NUCLEOTIDE SEQUENCE</scope>
</reference>
<dbReference type="Pfam" id="PF01535">
    <property type="entry name" value="PPR"/>
    <property type="match status" value="2"/>
</dbReference>
<comment type="caution">
    <text evidence="3">The sequence shown here is derived from an EMBL/GenBank/DDBJ whole genome shotgun (WGS) entry which is preliminary data.</text>
</comment>
<accession>A0A811N1F7</accession>
<sequence>MPSDHPRRRALLPLNLPRHIPYSRALQQRLFLVAQHLSHSPSSSAIRRGLDQLHAQLLLNGFTHKRFLLAKILSLAAAAADLPRAESLFLLSVPPSPASPTLANLLLRATAASGATPGALLAFFSRLVGCHGLWPNAFSFSTVFSAITPAGAGALPHGRALHARVLESGMLALASESGHVMTSLIDVYAASRQLGDASKVFDEMSTRAVAAWNCMLTAYVRCGLVC</sequence>
<dbReference type="PANTHER" id="PTHR47926:SF526">
    <property type="entry name" value="PENTACOTRIPEPTIDE-REPEAT REGION OF PRORP DOMAIN-CONTAINING PROTEIN"/>
    <property type="match status" value="1"/>
</dbReference>
<dbReference type="InterPro" id="IPR011990">
    <property type="entry name" value="TPR-like_helical_dom_sf"/>
</dbReference>
<keyword evidence="1" id="KW-0677">Repeat</keyword>
<dbReference type="OrthoDB" id="736185at2759"/>
<dbReference type="GO" id="GO:0009451">
    <property type="term" value="P:RNA modification"/>
    <property type="evidence" value="ECO:0007669"/>
    <property type="project" value="InterPro"/>
</dbReference>
<dbReference type="GO" id="GO:0003723">
    <property type="term" value="F:RNA binding"/>
    <property type="evidence" value="ECO:0007669"/>
    <property type="project" value="InterPro"/>
</dbReference>
<gene>
    <name evidence="3" type="ORF">NCGR_LOCUS13043</name>
</gene>
<evidence type="ECO:0000256" key="1">
    <source>
        <dbReference type="ARBA" id="ARBA00022737"/>
    </source>
</evidence>
<dbReference type="Gene3D" id="1.25.40.10">
    <property type="entry name" value="Tetratricopeptide repeat domain"/>
    <property type="match status" value="1"/>
</dbReference>
<keyword evidence="4" id="KW-1185">Reference proteome</keyword>
<protein>
    <recommendedName>
        <fullName evidence="5">Pentatricopeptide repeat-containing protein</fullName>
    </recommendedName>
</protein>
<dbReference type="PANTHER" id="PTHR47926">
    <property type="entry name" value="PENTATRICOPEPTIDE REPEAT-CONTAINING PROTEIN"/>
    <property type="match status" value="1"/>
</dbReference>
<organism evidence="3 4">
    <name type="scientific">Miscanthus lutarioriparius</name>
    <dbReference type="NCBI Taxonomy" id="422564"/>
    <lineage>
        <taxon>Eukaryota</taxon>
        <taxon>Viridiplantae</taxon>
        <taxon>Streptophyta</taxon>
        <taxon>Embryophyta</taxon>
        <taxon>Tracheophyta</taxon>
        <taxon>Spermatophyta</taxon>
        <taxon>Magnoliopsida</taxon>
        <taxon>Liliopsida</taxon>
        <taxon>Poales</taxon>
        <taxon>Poaceae</taxon>
        <taxon>PACMAD clade</taxon>
        <taxon>Panicoideae</taxon>
        <taxon>Andropogonodae</taxon>
        <taxon>Andropogoneae</taxon>
        <taxon>Saccharinae</taxon>
        <taxon>Miscanthus</taxon>
    </lineage>
</organism>
<evidence type="ECO:0008006" key="5">
    <source>
        <dbReference type="Google" id="ProtNLM"/>
    </source>
</evidence>